<dbReference type="Proteomes" id="UP000007486">
    <property type="component" value="Chromosome"/>
</dbReference>
<dbReference type="GO" id="GO:0016757">
    <property type="term" value="F:glycosyltransferase activity"/>
    <property type="evidence" value="ECO:0007669"/>
    <property type="project" value="TreeGrafter"/>
</dbReference>
<evidence type="ECO:0000259" key="1">
    <source>
        <dbReference type="Pfam" id="PF13439"/>
    </source>
</evidence>
<accession>F0R6B5</accession>
<sequence>MKVLHIAEPFATGVLSFLMDITKRQADDHEVYIAYGIRPLTPSNVETLFDKRIHLIKVDSFKGALGTVVNPKAYLDVYRLYNQIKPDIVHLHSSASGFVGRWAIPCNKTRVFYTPHGFSFLMQDSSALKRKIFWSLEYLSAKRRSRIIACSKGECKEALKLSKNSTYVNNGINLEELKPLLAETTATFHKPITVCTSGRILYQKNPTLFNHIAQLLPDIRFVWIGEGELKSELTAPNIEITGWITREKALEAVCSADFFILPSLWEGLPISLLEAMFLKRICLVSDVIGNRDVIRTGKNGFICNKAEDYASVITHIIKGEIDGISIAGQASKDVETNYNAATMADKYEEIYRQPIK</sequence>
<feature type="domain" description="Glycosyltransferase subfamily 4-like N-terminal" evidence="1">
    <location>
        <begin position="13"/>
        <end position="175"/>
    </location>
</feature>
<organism evidence="2 3">
    <name type="scientific">Phocaeicola salanitronis (strain DSM 18170 / JCM 13657 / CCUG 60908 / BL78)</name>
    <name type="common">Bacteroides salanitronis</name>
    <dbReference type="NCBI Taxonomy" id="667015"/>
    <lineage>
        <taxon>Bacteria</taxon>
        <taxon>Pseudomonadati</taxon>
        <taxon>Bacteroidota</taxon>
        <taxon>Bacteroidia</taxon>
        <taxon>Bacteroidales</taxon>
        <taxon>Bacteroidaceae</taxon>
        <taxon>Phocaeicola</taxon>
    </lineage>
</organism>
<dbReference type="KEGG" id="bsa:Bacsa_1197"/>
<dbReference type="eggNOG" id="COG0438">
    <property type="taxonomic scope" value="Bacteria"/>
</dbReference>
<keyword evidence="2" id="KW-0808">Transferase</keyword>
<dbReference type="Gene3D" id="3.40.50.2000">
    <property type="entry name" value="Glycogen Phosphorylase B"/>
    <property type="match status" value="2"/>
</dbReference>
<dbReference type="OrthoDB" id="9806653at2"/>
<dbReference type="STRING" id="667015.Bacsa_1197"/>
<keyword evidence="3" id="KW-1185">Reference proteome</keyword>
<protein>
    <submittedName>
        <fullName evidence="2">Glycosyl transferase group 1</fullName>
    </submittedName>
</protein>
<dbReference type="AlphaFoldDB" id="F0R6B5"/>
<dbReference type="PANTHER" id="PTHR45947:SF3">
    <property type="entry name" value="SULFOQUINOVOSYL TRANSFERASE SQD2"/>
    <property type="match status" value="1"/>
</dbReference>
<dbReference type="Pfam" id="PF13692">
    <property type="entry name" value="Glyco_trans_1_4"/>
    <property type="match status" value="1"/>
</dbReference>
<dbReference type="RefSeq" id="WP_013617214.1">
    <property type="nucleotide sequence ID" value="NC_015164.1"/>
</dbReference>
<gene>
    <name evidence="2" type="ordered locus">Bacsa_1197</name>
</gene>
<dbReference type="InterPro" id="IPR028098">
    <property type="entry name" value="Glyco_trans_4-like_N"/>
</dbReference>
<evidence type="ECO:0000313" key="2">
    <source>
        <dbReference type="EMBL" id="ADY35779.1"/>
    </source>
</evidence>
<proteinExistence type="predicted"/>
<dbReference type="HOGENOM" id="CLU_009583_0_1_10"/>
<dbReference type="InterPro" id="IPR050194">
    <property type="entry name" value="Glycosyltransferase_grp1"/>
</dbReference>
<dbReference type="Pfam" id="PF13439">
    <property type="entry name" value="Glyco_transf_4"/>
    <property type="match status" value="1"/>
</dbReference>
<dbReference type="PANTHER" id="PTHR45947">
    <property type="entry name" value="SULFOQUINOVOSYL TRANSFERASE SQD2"/>
    <property type="match status" value="1"/>
</dbReference>
<reference evidence="2 3" key="1">
    <citation type="journal article" date="2011" name="Stand. Genomic Sci.">
        <title>Complete genome sequence of Bacteroides salanitronis type strain (BL78).</title>
        <authorList>
            <person name="Gronow S."/>
            <person name="Held B."/>
            <person name="Lucas S."/>
            <person name="Lapidus A."/>
            <person name="Del Rio T.G."/>
            <person name="Nolan M."/>
            <person name="Tice H."/>
            <person name="Deshpande S."/>
            <person name="Cheng J.F."/>
            <person name="Pitluck S."/>
            <person name="Liolios K."/>
            <person name="Pagani I."/>
            <person name="Ivanova N."/>
            <person name="Mavromatis K."/>
            <person name="Pati A."/>
            <person name="Tapia R."/>
            <person name="Han C."/>
            <person name="Goodwin L."/>
            <person name="Chen A."/>
            <person name="Palaniappan K."/>
            <person name="Land M."/>
            <person name="Hauser L."/>
            <person name="Chang Y.J."/>
            <person name="Jeffries C.D."/>
            <person name="Brambilla E.M."/>
            <person name="Rohde M."/>
            <person name="Goker M."/>
            <person name="Detter J.C."/>
            <person name="Woyke T."/>
            <person name="Bristow J."/>
            <person name="Markowitz V."/>
            <person name="Hugenholtz P."/>
            <person name="Kyrpides N.C."/>
            <person name="Klenk H.P."/>
            <person name="Eisen J.A."/>
        </authorList>
    </citation>
    <scope>NUCLEOTIDE SEQUENCE [LARGE SCALE GENOMIC DNA]</scope>
    <source>
        <strain evidence="2 3">DSM 18170</strain>
    </source>
</reference>
<name>F0R6B5_PHOSB</name>
<dbReference type="EMBL" id="CP002530">
    <property type="protein sequence ID" value="ADY35779.1"/>
    <property type="molecule type" value="Genomic_DNA"/>
</dbReference>
<dbReference type="SUPFAM" id="SSF53756">
    <property type="entry name" value="UDP-Glycosyltransferase/glycogen phosphorylase"/>
    <property type="match status" value="1"/>
</dbReference>
<evidence type="ECO:0000313" key="3">
    <source>
        <dbReference type="Proteomes" id="UP000007486"/>
    </source>
</evidence>